<dbReference type="AlphaFoldDB" id="A0A103AD14"/>
<comment type="caution">
    <text evidence="1">The sequence shown here is derived from an EMBL/GenBank/DDBJ whole genome shotgun (WGS) entry which is preliminary data.</text>
</comment>
<reference evidence="1 2" key="1">
    <citation type="submission" date="2015-11" db="EMBL/GenBank/DDBJ databases">
        <title>Expanding the genomic diversity of Burkholderia species for the development of highly accurate diagnostics.</title>
        <authorList>
            <person name="Sahl J."/>
            <person name="Keim P."/>
            <person name="Wagner D."/>
        </authorList>
    </citation>
    <scope>NUCLEOTIDE SEQUENCE [LARGE SCALE GENOMIC DNA]</scope>
    <source>
        <strain evidence="1 2">MSMB2087WGS</strain>
    </source>
</reference>
<evidence type="ECO:0000313" key="2">
    <source>
        <dbReference type="Proteomes" id="UP000060630"/>
    </source>
</evidence>
<sequence>MSGIKARQIRMDHAAKHAIGDIHFAKFDALQFPFQMEFSRHGVCELVAHRSIPRIPSGERIAHLLGEALGFTKFFE</sequence>
<organism evidence="1 2">
    <name type="scientific">Burkholderia ubonensis</name>
    <dbReference type="NCBI Taxonomy" id="101571"/>
    <lineage>
        <taxon>Bacteria</taxon>
        <taxon>Pseudomonadati</taxon>
        <taxon>Pseudomonadota</taxon>
        <taxon>Betaproteobacteria</taxon>
        <taxon>Burkholderiales</taxon>
        <taxon>Burkholderiaceae</taxon>
        <taxon>Burkholderia</taxon>
        <taxon>Burkholderia cepacia complex</taxon>
    </lineage>
</organism>
<accession>A0A103AD14</accession>
<gene>
    <name evidence="1" type="ORF">WL29_08990</name>
</gene>
<dbReference type="Proteomes" id="UP000060630">
    <property type="component" value="Unassembled WGS sequence"/>
</dbReference>
<protein>
    <submittedName>
        <fullName evidence="1">Uncharacterized protein</fullName>
    </submittedName>
</protein>
<proteinExistence type="predicted"/>
<evidence type="ECO:0000313" key="1">
    <source>
        <dbReference type="EMBL" id="KWA69797.1"/>
    </source>
</evidence>
<dbReference type="EMBL" id="LPHD01000221">
    <property type="protein sequence ID" value="KWA69797.1"/>
    <property type="molecule type" value="Genomic_DNA"/>
</dbReference>
<name>A0A103AD14_9BURK</name>